<keyword evidence="1" id="KW-1133">Transmembrane helix</keyword>
<gene>
    <name evidence="2" type="ORF">SAMN05216296_2792</name>
</gene>
<sequence length="211" mass="23087">MQYSTALSDSLLAIACLACLLAIGKLRSRTAEDQRPGLFCMQMGFALPLAAAVVGALRFGLMPDLSEMHGWLSRASSLLGLPLLGLAALCLGRQWHWSGPTWGRLLLGLCAFFELFRQLGWLDEYRMGVQLGSLLLIVYAGLMQWPQRLPLLLALAVTALFGLAGLVIGTEGSMGWFLRIDLFHALLALAYPLLAWLLIRLAGRYSRAKAL</sequence>
<dbReference type="AlphaFoldDB" id="A0A1H2H7G9"/>
<evidence type="ECO:0000313" key="2">
    <source>
        <dbReference type="EMBL" id="SDU27508.1"/>
    </source>
</evidence>
<dbReference type="OrthoDB" id="6199484at2"/>
<reference evidence="3" key="1">
    <citation type="submission" date="2016-10" db="EMBL/GenBank/DDBJ databases">
        <authorList>
            <person name="Varghese N."/>
            <person name="Submissions S."/>
        </authorList>
    </citation>
    <scope>NUCLEOTIDE SEQUENCE [LARGE SCALE GENOMIC DNA]</scope>
    <source>
        <strain evidence="3">DSM 17875</strain>
    </source>
</reference>
<name>A0A1H2H7G9_9PSED</name>
<organism evidence="2 3">
    <name type="scientific">Pseudomonas pohangensis</name>
    <dbReference type="NCBI Taxonomy" id="364197"/>
    <lineage>
        <taxon>Bacteria</taxon>
        <taxon>Pseudomonadati</taxon>
        <taxon>Pseudomonadota</taxon>
        <taxon>Gammaproteobacteria</taxon>
        <taxon>Pseudomonadales</taxon>
        <taxon>Pseudomonadaceae</taxon>
        <taxon>Pseudomonas</taxon>
    </lineage>
</organism>
<feature type="transmembrane region" description="Helical" evidence="1">
    <location>
        <begin position="176"/>
        <end position="199"/>
    </location>
</feature>
<keyword evidence="1" id="KW-0472">Membrane</keyword>
<feature type="transmembrane region" description="Helical" evidence="1">
    <location>
        <begin position="38"/>
        <end position="59"/>
    </location>
</feature>
<feature type="transmembrane region" description="Helical" evidence="1">
    <location>
        <begin position="149"/>
        <end position="170"/>
    </location>
</feature>
<feature type="transmembrane region" description="Helical" evidence="1">
    <location>
        <begin position="6"/>
        <end position="26"/>
    </location>
</feature>
<dbReference type="Proteomes" id="UP000243232">
    <property type="component" value="Chromosome I"/>
</dbReference>
<dbReference type="STRING" id="364197.SAMN05216296_2792"/>
<proteinExistence type="predicted"/>
<keyword evidence="3" id="KW-1185">Reference proteome</keyword>
<accession>A0A1H2H7G9</accession>
<dbReference type="RefSeq" id="WP_090196530.1">
    <property type="nucleotide sequence ID" value="NZ_LT629785.1"/>
</dbReference>
<evidence type="ECO:0000313" key="3">
    <source>
        <dbReference type="Proteomes" id="UP000243232"/>
    </source>
</evidence>
<dbReference type="EMBL" id="LT629785">
    <property type="protein sequence ID" value="SDU27508.1"/>
    <property type="molecule type" value="Genomic_DNA"/>
</dbReference>
<feature type="transmembrane region" description="Helical" evidence="1">
    <location>
        <begin position="125"/>
        <end position="142"/>
    </location>
</feature>
<protein>
    <submittedName>
        <fullName evidence="2">Uncharacterized protein</fullName>
    </submittedName>
</protein>
<evidence type="ECO:0000256" key="1">
    <source>
        <dbReference type="SAM" id="Phobius"/>
    </source>
</evidence>
<keyword evidence="1" id="KW-0812">Transmembrane</keyword>